<evidence type="ECO:0000256" key="2">
    <source>
        <dbReference type="ARBA" id="ARBA00022448"/>
    </source>
</evidence>
<dbReference type="SUPFAM" id="SSF53850">
    <property type="entry name" value="Periplasmic binding protein-like II"/>
    <property type="match status" value="1"/>
</dbReference>
<sequence length="419" mass="44382">MIRTRTHVVGRTAIGGLVSVLAISLSACGALGGESGSSSSDGTVTVWQYYGDEQMPTGKPLYDALEAYDAENDDVKVKIRFIPFEDFNRTLQQGAAAGEGPDVALINAFDTQQMADAGVIEDISDRVEEWGEQDAYYPTSWETTQVGGKTYGVPHVADDYALYYNKDVFEAAGVQPPTTWDEMESTAAALAKKVKYGLAVSGREGAEGATGILLRQLAAGGDLETFGDGTGAAALESFERMVDNGGLSKGFLTWLEDDAKTHFAGGNAAMMINSATYVNILRDEAPDLNWGVAPLPKDKAAKTFLSAENLTIGAGSGDPDAAWDLIAHLQEQSVLEEYLPARNKLPARDDVPKAVEDPIRKTFADQLENAWAPEGDVATHSNESLTAIQEALQATISSSSSPADAAQAAQAKIDSALGS</sequence>
<dbReference type="GO" id="GO:0015768">
    <property type="term" value="P:maltose transport"/>
    <property type="evidence" value="ECO:0007669"/>
    <property type="project" value="TreeGrafter"/>
</dbReference>
<evidence type="ECO:0000313" key="5">
    <source>
        <dbReference type="Proteomes" id="UP000320209"/>
    </source>
</evidence>
<dbReference type="PANTHER" id="PTHR30061:SF50">
    <property type="entry name" value="MALTOSE_MALTODEXTRIN-BINDING PERIPLASMIC PROTEIN"/>
    <property type="match status" value="1"/>
</dbReference>
<dbReference type="RefSeq" id="WP_170225277.1">
    <property type="nucleotide sequence ID" value="NZ_VFOV01000001.1"/>
</dbReference>
<dbReference type="GO" id="GO:0042956">
    <property type="term" value="P:maltodextrin transmembrane transport"/>
    <property type="evidence" value="ECO:0007669"/>
    <property type="project" value="TreeGrafter"/>
</dbReference>
<dbReference type="Pfam" id="PF01547">
    <property type="entry name" value="SBP_bac_1"/>
    <property type="match status" value="1"/>
</dbReference>
<protein>
    <submittedName>
        <fullName evidence="4">Carbohydrate ABC transporter substrate-binding protein (CUT1 family)</fullName>
    </submittedName>
</protein>
<dbReference type="GO" id="GO:1901982">
    <property type="term" value="F:maltose binding"/>
    <property type="evidence" value="ECO:0007669"/>
    <property type="project" value="TreeGrafter"/>
</dbReference>
<keyword evidence="3" id="KW-0732">Signal</keyword>
<dbReference type="CDD" id="cd13585">
    <property type="entry name" value="PBP2_TMBP_like"/>
    <property type="match status" value="1"/>
</dbReference>
<evidence type="ECO:0000313" key="4">
    <source>
        <dbReference type="EMBL" id="TQL70579.1"/>
    </source>
</evidence>
<keyword evidence="2" id="KW-0813">Transport</keyword>
<dbReference type="GO" id="GO:0055052">
    <property type="term" value="C:ATP-binding cassette (ABC) transporter complex, substrate-binding subunit-containing"/>
    <property type="evidence" value="ECO:0007669"/>
    <property type="project" value="TreeGrafter"/>
</dbReference>
<name>A0A543ADC2_9ACTN</name>
<keyword evidence="5" id="KW-1185">Reference proteome</keyword>
<dbReference type="Gene3D" id="3.40.190.10">
    <property type="entry name" value="Periplasmic binding protein-like II"/>
    <property type="match status" value="2"/>
</dbReference>
<reference evidence="4 5" key="1">
    <citation type="submission" date="2019-06" db="EMBL/GenBank/DDBJ databases">
        <title>Sequencing the genomes of 1000 actinobacteria strains.</title>
        <authorList>
            <person name="Klenk H.-P."/>
        </authorList>
    </citation>
    <scope>NUCLEOTIDE SEQUENCE [LARGE SCALE GENOMIC DNA]</scope>
    <source>
        <strain evidence="4 5">DSM 25218</strain>
    </source>
</reference>
<organism evidence="4 5">
    <name type="scientific">Nocardioides albertanoniae</name>
    <dbReference type="NCBI Taxonomy" id="1175486"/>
    <lineage>
        <taxon>Bacteria</taxon>
        <taxon>Bacillati</taxon>
        <taxon>Actinomycetota</taxon>
        <taxon>Actinomycetes</taxon>
        <taxon>Propionibacteriales</taxon>
        <taxon>Nocardioidaceae</taxon>
        <taxon>Nocardioides</taxon>
    </lineage>
</organism>
<comment type="caution">
    <text evidence="4">The sequence shown here is derived from an EMBL/GenBank/DDBJ whole genome shotgun (WGS) entry which is preliminary data.</text>
</comment>
<comment type="similarity">
    <text evidence="1">Belongs to the bacterial solute-binding protein 1 family.</text>
</comment>
<dbReference type="AlphaFoldDB" id="A0A543ADC2"/>
<dbReference type="PANTHER" id="PTHR30061">
    <property type="entry name" value="MALTOSE-BINDING PERIPLASMIC PROTEIN"/>
    <property type="match status" value="1"/>
</dbReference>
<proteinExistence type="inferred from homology"/>
<evidence type="ECO:0000256" key="1">
    <source>
        <dbReference type="ARBA" id="ARBA00008520"/>
    </source>
</evidence>
<gene>
    <name evidence="4" type="ORF">FB381_4517</name>
</gene>
<dbReference type="EMBL" id="VFOV01000001">
    <property type="protein sequence ID" value="TQL70579.1"/>
    <property type="molecule type" value="Genomic_DNA"/>
</dbReference>
<dbReference type="PROSITE" id="PS51257">
    <property type="entry name" value="PROKAR_LIPOPROTEIN"/>
    <property type="match status" value="1"/>
</dbReference>
<evidence type="ECO:0000256" key="3">
    <source>
        <dbReference type="ARBA" id="ARBA00022729"/>
    </source>
</evidence>
<accession>A0A543ADC2</accession>
<dbReference type="Proteomes" id="UP000320209">
    <property type="component" value="Unassembled WGS sequence"/>
</dbReference>
<dbReference type="InterPro" id="IPR006059">
    <property type="entry name" value="SBP"/>
</dbReference>